<evidence type="ECO:0000256" key="1">
    <source>
        <dbReference type="SAM" id="MobiDB-lite"/>
    </source>
</evidence>
<proteinExistence type="predicted"/>
<reference evidence="3" key="1">
    <citation type="journal article" date="2011" name="Proc. Natl. Acad. Sci. U.S.A.">
        <title>Obligate biotrophy features unraveled by the genomic analysis of rust fungi.</title>
        <authorList>
            <person name="Duplessis S."/>
            <person name="Cuomo C.A."/>
            <person name="Lin Y.-C."/>
            <person name="Aerts A."/>
            <person name="Tisserant E."/>
            <person name="Veneault-Fourrey C."/>
            <person name="Joly D.L."/>
            <person name="Hacquard S."/>
            <person name="Amselem J."/>
            <person name="Cantarel B.L."/>
            <person name="Chiu R."/>
            <person name="Coutinho P.M."/>
            <person name="Feau N."/>
            <person name="Field M."/>
            <person name="Frey P."/>
            <person name="Gelhaye E."/>
            <person name="Goldberg J."/>
            <person name="Grabherr M.G."/>
            <person name="Kodira C.D."/>
            <person name="Kohler A."/>
            <person name="Kuees U."/>
            <person name="Lindquist E.A."/>
            <person name="Lucas S.M."/>
            <person name="Mago R."/>
            <person name="Mauceli E."/>
            <person name="Morin E."/>
            <person name="Murat C."/>
            <person name="Pangilinan J.L."/>
            <person name="Park R."/>
            <person name="Pearson M."/>
            <person name="Quesneville H."/>
            <person name="Rouhier N."/>
            <person name="Sakthikumar S."/>
            <person name="Salamov A.A."/>
            <person name="Schmutz J."/>
            <person name="Selles B."/>
            <person name="Shapiro H."/>
            <person name="Tanguay P."/>
            <person name="Tuskan G.A."/>
            <person name="Henrissat B."/>
            <person name="Van de Peer Y."/>
            <person name="Rouze P."/>
            <person name="Ellis J.G."/>
            <person name="Dodds P.N."/>
            <person name="Schein J.E."/>
            <person name="Zhong S."/>
            <person name="Hamelin R.C."/>
            <person name="Grigoriev I.V."/>
            <person name="Szabo L.J."/>
            <person name="Martin F."/>
        </authorList>
    </citation>
    <scope>NUCLEOTIDE SEQUENCE [LARGE SCALE GENOMIC DNA]</scope>
    <source>
        <strain evidence="3">98AG31 / pathotype 3-4-7</strain>
    </source>
</reference>
<feature type="region of interest" description="Disordered" evidence="1">
    <location>
        <begin position="525"/>
        <end position="548"/>
    </location>
</feature>
<evidence type="ECO:0000313" key="2">
    <source>
        <dbReference type="EMBL" id="EGG08193.1"/>
    </source>
</evidence>
<dbReference type="OrthoDB" id="73076at2759"/>
<dbReference type="KEGG" id="mlr:MELLADRAFT_84980"/>
<accession>F4RGT4</accession>
<dbReference type="RefSeq" id="XP_007408391.1">
    <property type="nucleotide sequence ID" value="XM_007408329.1"/>
</dbReference>
<evidence type="ECO:0000313" key="3">
    <source>
        <dbReference type="Proteomes" id="UP000001072"/>
    </source>
</evidence>
<dbReference type="GeneID" id="18933684"/>
<dbReference type="InParanoid" id="F4RGT4"/>
<gene>
    <name evidence="2" type="ORF">MELLADRAFT_84980</name>
</gene>
<dbReference type="Proteomes" id="UP000001072">
    <property type="component" value="Unassembled WGS sequence"/>
</dbReference>
<keyword evidence="3" id="KW-1185">Reference proteome</keyword>
<dbReference type="EMBL" id="GL883101">
    <property type="protein sequence ID" value="EGG08193.1"/>
    <property type="molecule type" value="Genomic_DNA"/>
</dbReference>
<organism evidence="3">
    <name type="scientific">Melampsora larici-populina (strain 98AG31 / pathotype 3-4-7)</name>
    <name type="common">Poplar leaf rust fungus</name>
    <dbReference type="NCBI Taxonomy" id="747676"/>
    <lineage>
        <taxon>Eukaryota</taxon>
        <taxon>Fungi</taxon>
        <taxon>Dikarya</taxon>
        <taxon>Basidiomycota</taxon>
        <taxon>Pucciniomycotina</taxon>
        <taxon>Pucciniomycetes</taxon>
        <taxon>Pucciniales</taxon>
        <taxon>Melampsoraceae</taxon>
        <taxon>Melampsora</taxon>
    </lineage>
</organism>
<dbReference type="AlphaFoldDB" id="F4RGT4"/>
<protein>
    <submittedName>
        <fullName evidence="2">Uncharacterized protein</fullName>
    </submittedName>
</protein>
<dbReference type="VEuPathDB" id="FungiDB:MELLADRAFT_84980"/>
<sequence length="548" mass="61624">MPLLNDVMKEALRLVEECPMIATATCMDNIYKKFSNPPYLPAEDVDEGIWMSVNKELDGLFGSENSHENIRKGPDGMLLVIEWVNKAREHPTWYSPEDKAQNIQKKEFVQKSRYYVYQHSENLFQLILLNLNQMVLNPTPDPNVAVAKEPKPPPKRHNTLASTTILISSEDEEIVYVKSNNLSKKNKKPKESKRKDVITLCPLSAPNKPCICCKVERHPKGKAFSCHCGAAPVTLHQGRIEGAQAHWSSGLCKSATSSLRTNKLLSSYFVKDPALQPVNKNIIETICPGLTDETWSRPRAEQTISQFMDSTCSVYRGVNRHDVCKELFGPTVTENDVNKSQKAQLLAAMDARAIWEVKRHGKQNVIYSKKCEQTFKRHKDDPVRPCDSCLEVKEEGSLVRAVNHKYAVGDKLKFTPNYLLVANKYNALLRKFLDLKTLDKSLESSTGGDFGDFLEHLAIMARRGIFKNQEAVKGMIMGCAIRAEREKAGKSLRGMRINAHLNDCLTTLGAMSKSALKLVTKNFGGKTPTAGSGKEQDRDRRRNGSRKF</sequence>
<dbReference type="HOGENOM" id="CLU_555571_0_0_1"/>
<name>F4RGT4_MELLP</name>